<evidence type="ECO:0000313" key="3">
    <source>
        <dbReference type="EMBL" id="JAC60802.1"/>
    </source>
</evidence>
<dbReference type="SUPFAM" id="SSF48371">
    <property type="entry name" value="ARM repeat"/>
    <property type="match status" value="1"/>
</dbReference>
<dbReference type="InterPro" id="IPR016024">
    <property type="entry name" value="ARM-type_fold"/>
</dbReference>
<dbReference type="Gene3D" id="1.25.10.10">
    <property type="entry name" value="Leucine-rich Repeat Variant"/>
    <property type="match status" value="1"/>
</dbReference>
<sequence>GRKGRRRRKPAHRTRGPPLPPAIDTAVFHATGTLHHISFLDEAKVSIRECGAIPILVSLIGAHNFGTQDHVTGTLWNLALEPTNHSPLIEAGCPEHLVSTLHPNWLMPAANPYTGGMRTSAFLNQKPLSAPARGFSLGDDRLGFRRKGSDGLNAPRTPEEDARRAQTPPKRTPPWGARRRNREHLPRIA</sequence>
<feature type="region of interest" description="Disordered" evidence="2">
    <location>
        <begin position="139"/>
        <end position="189"/>
    </location>
</feature>
<dbReference type="AlphaFoldDB" id="A0A061QJJ7"/>
<dbReference type="SMART" id="SM00185">
    <property type="entry name" value="ARM"/>
    <property type="match status" value="1"/>
</dbReference>
<name>A0A061QJJ7_9CHLO</name>
<feature type="compositionally biased region" description="Basic and acidic residues" evidence="2">
    <location>
        <begin position="139"/>
        <end position="149"/>
    </location>
</feature>
<reference evidence="3" key="1">
    <citation type="submission" date="2014-05" db="EMBL/GenBank/DDBJ databases">
        <title>The transcriptome of the halophilic microalga Tetraselmis sp. GSL018 isolated from the Great Salt Lake, Utah.</title>
        <authorList>
            <person name="Jinkerson R.E."/>
            <person name="D'Adamo S."/>
            <person name="Posewitz M.C."/>
        </authorList>
    </citation>
    <scope>NUCLEOTIDE SEQUENCE</scope>
    <source>
        <strain evidence="3">GSL018</strain>
    </source>
</reference>
<feature type="non-terminal residue" evidence="3">
    <location>
        <position position="1"/>
    </location>
</feature>
<evidence type="ECO:0000256" key="2">
    <source>
        <dbReference type="SAM" id="MobiDB-lite"/>
    </source>
</evidence>
<accession>A0A061QJJ7</accession>
<dbReference type="InterPro" id="IPR011989">
    <property type="entry name" value="ARM-like"/>
</dbReference>
<dbReference type="Pfam" id="PF00514">
    <property type="entry name" value="Arm"/>
    <property type="match status" value="1"/>
</dbReference>
<feature type="compositionally biased region" description="Basic residues" evidence="2">
    <location>
        <begin position="1"/>
        <end position="15"/>
    </location>
</feature>
<feature type="repeat" description="ARM" evidence="1">
    <location>
        <begin position="51"/>
        <end position="93"/>
    </location>
</feature>
<proteinExistence type="predicted"/>
<gene>
    <name evidence="3" type="ORF">TSPGSL018_27981</name>
</gene>
<protein>
    <submittedName>
        <fullName evidence="3">Uncharacterized protein</fullName>
    </submittedName>
</protein>
<dbReference type="EMBL" id="GBEZ01026406">
    <property type="protein sequence ID" value="JAC60802.1"/>
    <property type="molecule type" value="Transcribed_RNA"/>
</dbReference>
<evidence type="ECO:0000256" key="1">
    <source>
        <dbReference type="PROSITE-ProRule" id="PRU00259"/>
    </source>
</evidence>
<organism evidence="3">
    <name type="scientific">Tetraselmis sp. GSL018</name>
    <dbReference type="NCBI Taxonomy" id="582737"/>
    <lineage>
        <taxon>Eukaryota</taxon>
        <taxon>Viridiplantae</taxon>
        <taxon>Chlorophyta</taxon>
        <taxon>core chlorophytes</taxon>
        <taxon>Chlorodendrophyceae</taxon>
        <taxon>Chlorodendrales</taxon>
        <taxon>Chlorodendraceae</taxon>
        <taxon>Tetraselmis</taxon>
    </lineage>
</organism>
<dbReference type="InterPro" id="IPR000225">
    <property type="entry name" value="Armadillo"/>
</dbReference>
<feature type="region of interest" description="Disordered" evidence="2">
    <location>
        <begin position="1"/>
        <end position="20"/>
    </location>
</feature>
<dbReference type="PROSITE" id="PS50176">
    <property type="entry name" value="ARM_REPEAT"/>
    <property type="match status" value="1"/>
</dbReference>